<evidence type="ECO:0000256" key="7">
    <source>
        <dbReference type="ARBA" id="ARBA00022737"/>
    </source>
</evidence>
<dbReference type="FunFam" id="1.10.220.10:FF:000005">
    <property type="entry name" value="Annexin"/>
    <property type="match status" value="1"/>
</dbReference>
<evidence type="ECO:0000256" key="13">
    <source>
        <dbReference type="ARBA" id="ARBA00077076"/>
    </source>
</evidence>
<evidence type="ECO:0000256" key="3">
    <source>
        <dbReference type="ARBA" id="ARBA00007831"/>
    </source>
</evidence>
<evidence type="ECO:0000256" key="5">
    <source>
        <dbReference type="ARBA" id="ARBA00022525"/>
    </source>
</evidence>
<dbReference type="InterPro" id="IPR001464">
    <property type="entry name" value="Annexin"/>
</dbReference>
<comment type="domain">
    <text evidence="14">A pair of annexin repeats may form one binding site for calcium and phospholipid.</text>
</comment>
<evidence type="ECO:0000313" key="15">
    <source>
        <dbReference type="EMBL" id="VUZ44320.1"/>
    </source>
</evidence>
<evidence type="ECO:0000256" key="4">
    <source>
        <dbReference type="ARBA" id="ARBA00011738"/>
    </source>
</evidence>
<keyword evidence="5" id="KW-0964">Secreted</keyword>
<keyword evidence="10 14" id="KW-0111">Calcium/phospholipid-binding</keyword>
<dbReference type="FunFam" id="1.10.220.10:FF:000001">
    <property type="entry name" value="Annexin"/>
    <property type="match status" value="1"/>
</dbReference>
<keyword evidence="7 14" id="KW-0677">Repeat</keyword>
<keyword evidence="6" id="KW-0479">Metal-binding</keyword>
<dbReference type="InterPro" id="IPR018502">
    <property type="entry name" value="Annexin_repeat"/>
</dbReference>
<evidence type="ECO:0000256" key="14">
    <source>
        <dbReference type="RuleBase" id="RU003540"/>
    </source>
</evidence>
<reference evidence="15 16" key="1">
    <citation type="submission" date="2019-07" db="EMBL/GenBank/DDBJ databases">
        <authorList>
            <person name="Jastrzebski P J."/>
            <person name="Paukszto L."/>
            <person name="Jastrzebski P J."/>
        </authorList>
    </citation>
    <scope>NUCLEOTIDE SEQUENCE [LARGE SCALE GENOMIC DNA]</scope>
    <source>
        <strain evidence="15 16">WMS-il1</strain>
    </source>
</reference>
<dbReference type="SUPFAM" id="SSF47874">
    <property type="entry name" value="Annexin"/>
    <property type="match status" value="1"/>
</dbReference>
<dbReference type="InterPro" id="IPR018252">
    <property type="entry name" value="Annexin_repeat_CS"/>
</dbReference>
<keyword evidence="9 14" id="KW-0041">Annexin</keyword>
<dbReference type="Pfam" id="PF00191">
    <property type="entry name" value="Annexin"/>
    <property type="match status" value="4"/>
</dbReference>
<dbReference type="GO" id="GO:0043657">
    <property type="term" value="C:host cell"/>
    <property type="evidence" value="ECO:0007669"/>
    <property type="project" value="UniProtKB-SubCell"/>
</dbReference>
<dbReference type="PRINTS" id="PR00196">
    <property type="entry name" value="ANNEXIN"/>
</dbReference>
<dbReference type="PANTHER" id="PTHR10502:SF102">
    <property type="entry name" value="ANNEXIN B11"/>
    <property type="match status" value="1"/>
</dbReference>
<dbReference type="PROSITE" id="PS00223">
    <property type="entry name" value="ANNEXIN_1"/>
    <property type="match status" value="1"/>
</dbReference>
<dbReference type="GO" id="GO:0005544">
    <property type="term" value="F:calcium-dependent phospholipid binding"/>
    <property type="evidence" value="ECO:0007669"/>
    <property type="project" value="UniProtKB-KW"/>
</dbReference>
<comment type="subunit">
    <text evidence="4">Homodimer.</text>
</comment>
<evidence type="ECO:0000256" key="11">
    <source>
        <dbReference type="ARBA" id="ARBA00059330"/>
    </source>
</evidence>
<evidence type="ECO:0000256" key="6">
    <source>
        <dbReference type="ARBA" id="ARBA00022723"/>
    </source>
</evidence>
<accession>A0A564YAP3</accession>
<keyword evidence="16" id="KW-1185">Reference proteome</keyword>
<dbReference type="EMBL" id="CABIJS010000123">
    <property type="protein sequence ID" value="VUZ44320.1"/>
    <property type="molecule type" value="Genomic_DNA"/>
</dbReference>
<dbReference type="Gene3D" id="1.10.220.10">
    <property type="entry name" value="Annexin"/>
    <property type="match status" value="4"/>
</dbReference>
<evidence type="ECO:0000256" key="9">
    <source>
        <dbReference type="ARBA" id="ARBA00023216"/>
    </source>
</evidence>
<comment type="function">
    <text evidence="11">Involved in reproduction of the worm. Involved in host-parasite interaction. Delivered into the host cell by means of parasite exosomes. Binds to acidic phospholipid membranes in a calcium-dependent manner in vitro. Causes aggregation of liposomes in the presence of calcium, but not in its absence. Likely to promote membrane fusion. May provide structural integrity within the tegument.</text>
</comment>
<dbReference type="GO" id="GO:0005737">
    <property type="term" value="C:cytoplasm"/>
    <property type="evidence" value="ECO:0007669"/>
    <property type="project" value="TreeGrafter"/>
</dbReference>
<dbReference type="GO" id="GO:0005576">
    <property type="term" value="C:extracellular region"/>
    <property type="evidence" value="ECO:0007669"/>
    <property type="project" value="UniProtKB-SubCell"/>
</dbReference>
<name>A0A564YAP3_HYMDI</name>
<dbReference type="Proteomes" id="UP000321570">
    <property type="component" value="Unassembled WGS sequence"/>
</dbReference>
<proteinExistence type="inferred from homology"/>
<evidence type="ECO:0000256" key="10">
    <source>
        <dbReference type="ARBA" id="ARBA00023302"/>
    </source>
</evidence>
<gene>
    <name evidence="15" type="ORF">WMSIL1_LOCUS4424</name>
</gene>
<evidence type="ECO:0000256" key="8">
    <source>
        <dbReference type="ARBA" id="ARBA00022837"/>
    </source>
</evidence>
<protein>
    <recommendedName>
        <fullName evidence="13 14">Annexin</fullName>
    </recommendedName>
</protein>
<keyword evidence="8 14" id="KW-0106">Calcium</keyword>
<evidence type="ECO:0000256" key="1">
    <source>
        <dbReference type="ARBA" id="ARBA00004340"/>
    </source>
</evidence>
<evidence type="ECO:0000313" key="16">
    <source>
        <dbReference type="Proteomes" id="UP000321570"/>
    </source>
</evidence>
<comment type="subcellular location">
    <subcellularLocation>
        <location evidence="1">Host cell</location>
    </subcellularLocation>
    <subcellularLocation>
        <location evidence="2">Secreted</location>
        <location evidence="2">Extracellular exosome</location>
    </subcellularLocation>
    <subcellularLocation>
        <location evidence="12">Tegument</location>
    </subcellularLocation>
</comment>
<comment type="similarity">
    <text evidence="3 14">Belongs to the annexin family.</text>
</comment>
<evidence type="ECO:0000256" key="12">
    <source>
        <dbReference type="ARBA" id="ARBA00060393"/>
    </source>
</evidence>
<evidence type="ECO:0000256" key="2">
    <source>
        <dbReference type="ARBA" id="ARBA00004550"/>
    </source>
</evidence>
<organism evidence="15 16">
    <name type="scientific">Hymenolepis diminuta</name>
    <name type="common">Rat tapeworm</name>
    <dbReference type="NCBI Taxonomy" id="6216"/>
    <lineage>
        <taxon>Eukaryota</taxon>
        <taxon>Metazoa</taxon>
        <taxon>Spiralia</taxon>
        <taxon>Lophotrochozoa</taxon>
        <taxon>Platyhelminthes</taxon>
        <taxon>Cestoda</taxon>
        <taxon>Eucestoda</taxon>
        <taxon>Cyclophyllidea</taxon>
        <taxon>Hymenolepididae</taxon>
        <taxon>Hymenolepis</taxon>
    </lineage>
</organism>
<dbReference type="AlphaFoldDB" id="A0A564YAP3"/>
<dbReference type="InterPro" id="IPR037104">
    <property type="entry name" value="Annexin_sf"/>
</dbReference>
<dbReference type="SMART" id="SM00335">
    <property type="entry name" value="ANX"/>
    <property type="match status" value="4"/>
</dbReference>
<sequence length="349" mass="39062">MSQFKINTCGTPCNPSLKPYPNFNVQSDVELLKKAMDGMGTDEAMIVDILGTRTSHQRVEIAEAYKASYGEDLRKRLRSELSGDFKKLVSLMFYTIPELKARIIYDAVHGPGTDESALVEVICTSTNSEIEQLKKDYAKICQKKGKTATEDSLEEDIKDDTSGYFKRILVALLAAQRHEPTEQQLKDLANRGLDAVIDKRAAEMDAQKLYDAGEKKLGTDEETFINILCTRGPWQLAAIAKAYEKISDKRLIEAIASETSGDFRRALSITLAANINTPMAFAALLEESMRGAGTNDNQLMRIIVWRSEVDMKEIKNCYLARYNRELVDDVKDDTSGDYEALLCRLLGSQ</sequence>
<dbReference type="GO" id="GO:0005509">
    <property type="term" value="F:calcium ion binding"/>
    <property type="evidence" value="ECO:0007669"/>
    <property type="project" value="InterPro"/>
</dbReference>
<dbReference type="GO" id="GO:0001786">
    <property type="term" value="F:phosphatidylserine binding"/>
    <property type="evidence" value="ECO:0007669"/>
    <property type="project" value="TreeGrafter"/>
</dbReference>
<dbReference type="FunFam" id="1.10.220.10:FF:000002">
    <property type="entry name" value="Annexin"/>
    <property type="match status" value="1"/>
</dbReference>
<dbReference type="PANTHER" id="PTHR10502">
    <property type="entry name" value="ANNEXIN"/>
    <property type="match status" value="1"/>
</dbReference>
<dbReference type="GO" id="GO:0005886">
    <property type="term" value="C:plasma membrane"/>
    <property type="evidence" value="ECO:0007669"/>
    <property type="project" value="TreeGrafter"/>
</dbReference>
<dbReference type="PROSITE" id="PS51897">
    <property type="entry name" value="ANNEXIN_2"/>
    <property type="match status" value="4"/>
</dbReference>